<organism evidence="1 2">
    <name type="scientific">Pedobacter fastidiosus</name>
    <dbReference type="NCBI Taxonomy" id="2765361"/>
    <lineage>
        <taxon>Bacteria</taxon>
        <taxon>Pseudomonadati</taxon>
        <taxon>Bacteroidota</taxon>
        <taxon>Sphingobacteriia</taxon>
        <taxon>Sphingobacteriales</taxon>
        <taxon>Sphingobacteriaceae</taxon>
        <taxon>Pedobacter</taxon>
    </lineage>
</organism>
<dbReference type="RefSeq" id="WP_187073267.1">
    <property type="nucleotide sequence ID" value="NZ_JACRYL010000028.1"/>
</dbReference>
<sequence length="426" mass="49906">MMKKANKINTEFFWDGATWSILFKQDFDVTASLNFLNCGNQQLVHFFEETVGVTPNYPIRLHWYGPLDGGVFNYEKGKISKLDAILSLLYGRMNVSITWQSKSGRVYDMADEDIDCDDLIFWFENLDKEECLRMINPIIDWHRLVYTPGFIDVHKKVWAVDFSVPFVECMNSQLLPIFEEKTGITINKSNRVVLGSIPKIDPITPEMIAESDKMVRLQRSMGLFPQLDDEAFEDYLEKCKPTSNYPEFQYQKGTVSTIALYFWIAQNIFAYHQDIMWQSKSGRIYDIADEDIDCDDIEFWFDNLNVEKVYQALYPKIDTPFKFKNLTYELKVNRMDLDANIRMHIKTNCLADAESYLVEIDNFIQEINEKTEKKDPKYAVTHGWESKIDDDFLDYNLKIGDHGVSFLKKLFKFISNLNCFDEVVMN</sequence>
<proteinExistence type="predicted"/>
<comment type="caution">
    <text evidence="1">The sequence shown here is derived from an EMBL/GenBank/DDBJ whole genome shotgun (WGS) entry which is preliminary data.</text>
</comment>
<dbReference type="EMBL" id="JACRYL010000028">
    <property type="protein sequence ID" value="MBC6112849.1"/>
    <property type="molecule type" value="Genomic_DNA"/>
</dbReference>
<name>A0ABR7KXK1_9SPHI</name>
<dbReference type="Proteomes" id="UP000652755">
    <property type="component" value="Unassembled WGS sequence"/>
</dbReference>
<evidence type="ECO:0000313" key="2">
    <source>
        <dbReference type="Proteomes" id="UP000652755"/>
    </source>
</evidence>
<evidence type="ECO:0000313" key="1">
    <source>
        <dbReference type="EMBL" id="MBC6112849.1"/>
    </source>
</evidence>
<protein>
    <recommendedName>
        <fullName evidence="3">Phage protein</fullName>
    </recommendedName>
</protein>
<keyword evidence="2" id="KW-1185">Reference proteome</keyword>
<gene>
    <name evidence="1" type="ORF">H7U22_20690</name>
</gene>
<accession>A0ABR7KXK1</accession>
<reference evidence="1 2" key="1">
    <citation type="submission" date="2020-08" db="EMBL/GenBank/DDBJ databases">
        <authorList>
            <person name="Sun Q."/>
            <person name="Inoue M."/>
        </authorList>
    </citation>
    <scope>NUCLEOTIDE SEQUENCE [LARGE SCALE GENOMIC DNA]</scope>
    <source>
        <strain evidence="1 2">CCM 8938</strain>
    </source>
</reference>
<evidence type="ECO:0008006" key="3">
    <source>
        <dbReference type="Google" id="ProtNLM"/>
    </source>
</evidence>